<evidence type="ECO:0000256" key="1">
    <source>
        <dbReference type="ARBA" id="ARBA00004567"/>
    </source>
</evidence>
<keyword evidence="4" id="KW-0653">Protein transport</keyword>
<dbReference type="OMA" id="AYSCPIH"/>
<dbReference type="GO" id="GO:0000056">
    <property type="term" value="P:ribosomal small subunit export from nucleus"/>
    <property type="evidence" value="ECO:0000318"/>
    <property type="project" value="GO_Central"/>
</dbReference>
<keyword evidence="2" id="KW-0813">Transport</keyword>
<keyword evidence="6" id="KW-0906">Nuclear pore complex</keyword>
<dbReference type="STRING" id="6669.E9FYB9"/>
<dbReference type="FunCoup" id="E9FYB9">
    <property type="interactions" value="1676"/>
</dbReference>
<evidence type="ECO:0000313" key="11">
    <source>
        <dbReference type="Proteomes" id="UP000000305"/>
    </source>
</evidence>
<evidence type="ECO:0008006" key="12">
    <source>
        <dbReference type="Google" id="ProtNLM"/>
    </source>
</evidence>
<feature type="region of interest" description="Disordered" evidence="9">
    <location>
        <begin position="686"/>
        <end position="711"/>
    </location>
</feature>
<proteinExistence type="predicted"/>
<dbReference type="GO" id="GO:0005643">
    <property type="term" value="C:nuclear pore"/>
    <property type="evidence" value="ECO:0000318"/>
    <property type="project" value="GO_Central"/>
</dbReference>
<name>E9FYB9_DAPPU</name>
<feature type="coiled-coil region" evidence="8">
    <location>
        <begin position="654"/>
        <end position="681"/>
    </location>
</feature>
<dbReference type="PhylomeDB" id="E9FYB9"/>
<dbReference type="EMBL" id="GL732527">
    <property type="protein sequence ID" value="EFX87505.1"/>
    <property type="molecule type" value="Genomic_DNA"/>
</dbReference>
<evidence type="ECO:0000256" key="3">
    <source>
        <dbReference type="ARBA" id="ARBA00022816"/>
    </source>
</evidence>
<evidence type="ECO:0000256" key="6">
    <source>
        <dbReference type="ARBA" id="ARBA00023132"/>
    </source>
</evidence>
<dbReference type="PANTHER" id="PTHR13257">
    <property type="entry name" value="NUCLEOPORIN NUP84-RELATED"/>
    <property type="match status" value="1"/>
</dbReference>
<evidence type="ECO:0000256" key="9">
    <source>
        <dbReference type="SAM" id="MobiDB-lite"/>
    </source>
</evidence>
<keyword evidence="7" id="KW-0539">Nucleus</keyword>
<evidence type="ECO:0000256" key="8">
    <source>
        <dbReference type="SAM" id="Coils"/>
    </source>
</evidence>
<evidence type="ECO:0000256" key="5">
    <source>
        <dbReference type="ARBA" id="ARBA00023010"/>
    </source>
</evidence>
<dbReference type="GO" id="GO:0000055">
    <property type="term" value="P:ribosomal large subunit export from nucleus"/>
    <property type="evidence" value="ECO:0000318"/>
    <property type="project" value="GO_Central"/>
</dbReference>
<feature type="compositionally biased region" description="Polar residues" evidence="9">
    <location>
        <begin position="689"/>
        <end position="701"/>
    </location>
</feature>
<accession>E9FYB9</accession>
<evidence type="ECO:0000256" key="2">
    <source>
        <dbReference type="ARBA" id="ARBA00022448"/>
    </source>
</evidence>
<dbReference type="GO" id="GO:0006406">
    <property type="term" value="P:mRNA export from nucleus"/>
    <property type="evidence" value="ECO:0000318"/>
    <property type="project" value="GO_Central"/>
</dbReference>
<organism evidence="10 11">
    <name type="scientific">Daphnia pulex</name>
    <name type="common">Water flea</name>
    <dbReference type="NCBI Taxonomy" id="6669"/>
    <lineage>
        <taxon>Eukaryota</taxon>
        <taxon>Metazoa</taxon>
        <taxon>Ecdysozoa</taxon>
        <taxon>Arthropoda</taxon>
        <taxon>Crustacea</taxon>
        <taxon>Branchiopoda</taxon>
        <taxon>Diplostraca</taxon>
        <taxon>Cladocera</taxon>
        <taxon>Anomopoda</taxon>
        <taxon>Daphniidae</taxon>
        <taxon>Daphnia</taxon>
    </lineage>
</organism>
<reference evidence="10 11" key="1">
    <citation type="journal article" date="2011" name="Science">
        <title>The ecoresponsive genome of Daphnia pulex.</title>
        <authorList>
            <person name="Colbourne J.K."/>
            <person name="Pfrender M.E."/>
            <person name="Gilbert D."/>
            <person name="Thomas W.K."/>
            <person name="Tucker A."/>
            <person name="Oakley T.H."/>
            <person name="Tokishita S."/>
            <person name="Aerts A."/>
            <person name="Arnold G.J."/>
            <person name="Basu M.K."/>
            <person name="Bauer D.J."/>
            <person name="Caceres C.E."/>
            <person name="Carmel L."/>
            <person name="Casola C."/>
            <person name="Choi J.H."/>
            <person name="Detter J.C."/>
            <person name="Dong Q."/>
            <person name="Dusheyko S."/>
            <person name="Eads B.D."/>
            <person name="Frohlich T."/>
            <person name="Geiler-Samerotte K.A."/>
            <person name="Gerlach D."/>
            <person name="Hatcher P."/>
            <person name="Jogdeo S."/>
            <person name="Krijgsveld J."/>
            <person name="Kriventseva E.V."/>
            <person name="Kultz D."/>
            <person name="Laforsch C."/>
            <person name="Lindquist E."/>
            <person name="Lopez J."/>
            <person name="Manak J.R."/>
            <person name="Muller J."/>
            <person name="Pangilinan J."/>
            <person name="Patwardhan R.P."/>
            <person name="Pitluck S."/>
            <person name="Pritham E.J."/>
            <person name="Rechtsteiner A."/>
            <person name="Rho M."/>
            <person name="Rogozin I.B."/>
            <person name="Sakarya O."/>
            <person name="Salamov A."/>
            <person name="Schaack S."/>
            <person name="Shapiro H."/>
            <person name="Shiga Y."/>
            <person name="Skalitzky C."/>
            <person name="Smith Z."/>
            <person name="Souvorov A."/>
            <person name="Sung W."/>
            <person name="Tang Z."/>
            <person name="Tsuchiya D."/>
            <person name="Tu H."/>
            <person name="Vos H."/>
            <person name="Wang M."/>
            <person name="Wolf Y.I."/>
            <person name="Yamagata H."/>
            <person name="Yamada T."/>
            <person name="Ye Y."/>
            <person name="Shaw J.R."/>
            <person name="Andrews J."/>
            <person name="Crease T.J."/>
            <person name="Tang H."/>
            <person name="Lucas S.M."/>
            <person name="Robertson H.M."/>
            <person name="Bork P."/>
            <person name="Koonin E.V."/>
            <person name="Zdobnov E.M."/>
            <person name="Grigoriev I.V."/>
            <person name="Lynch M."/>
            <person name="Boore J.L."/>
        </authorList>
    </citation>
    <scope>NUCLEOTIDE SEQUENCE [LARGE SCALE GENOMIC DNA]</scope>
</reference>
<keyword evidence="5" id="KW-0811">Translocation</keyword>
<dbReference type="InterPro" id="IPR037700">
    <property type="entry name" value="NUP88/NUP82"/>
</dbReference>
<dbReference type="PANTHER" id="PTHR13257:SF0">
    <property type="entry name" value="NUCLEAR PORE COMPLEX PROTEIN NUP88"/>
    <property type="match status" value="1"/>
</dbReference>
<dbReference type="InterPro" id="IPR019321">
    <property type="entry name" value="Nucleoporin_Nup88"/>
</dbReference>
<dbReference type="GO" id="GO:0006606">
    <property type="term" value="P:protein import into nucleus"/>
    <property type="evidence" value="ECO:0000318"/>
    <property type="project" value="GO_Central"/>
</dbReference>
<dbReference type="InParanoid" id="E9FYB9"/>
<keyword evidence="3" id="KW-0509">mRNA transport</keyword>
<dbReference type="HOGENOM" id="CLU_017144_0_0_1"/>
<dbReference type="GO" id="GO:0017056">
    <property type="term" value="F:structural constituent of nuclear pore"/>
    <property type="evidence" value="ECO:0007669"/>
    <property type="project" value="InterPro"/>
</dbReference>
<comment type="subcellular location">
    <subcellularLocation>
        <location evidence="1">Nucleus</location>
        <location evidence="1">Nuclear pore complex</location>
    </subcellularLocation>
</comment>
<dbReference type="KEGG" id="dpx:DAPPUDRAFT_311923"/>
<evidence type="ECO:0000313" key="10">
    <source>
        <dbReference type="EMBL" id="EFX87505.1"/>
    </source>
</evidence>
<keyword evidence="11" id="KW-1185">Reference proteome</keyword>
<keyword evidence="8" id="KW-0175">Coiled coil</keyword>
<evidence type="ECO:0000256" key="7">
    <source>
        <dbReference type="ARBA" id="ARBA00023242"/>
    </source>
</evidence>
<dbReference type="Proteomes" id="UP000000305">
    <property type="component" value="Unassembled WGS sequence"/>
</dbReference>
<dbReference type="Pfam" id="PF10168">
    <property type="entry name" value="Nup88"/>
    <property type="match status" value="1"/>
</dbReference>
<sequence length="737" mass="81640">MATLSHKYLAGLNNSQFSKLIKEQKSKQTGQIKKVRSLLTTIEHYLFAWDKVDCCLLVKNLLDADSWAEDTKDSCTKSSKDRFLKVTLTDAPVFQVENIQANLDGSLIVLSGPQGVAYVELPSNLPSLEAKQQGPSVKSARSSYIDQKFLLCNSRIRIQEVKFHPGSPTNSHVVVLTSDNCLRIYDAFNSSRPEKTIPVGPKMSQHSLHSSITSGTTFSSCLDEAVSFDFGTPFEDTRVTVVPQKRDGVPIFLFPVYILLTNGDVYTFSCSVQSNSSRAPKISVIGPLLMQPAALDNYGGDACSLLCLPVSPPVLVIANRTGNIHHAILLPRATIEDGDDSDHNPNIADDLESLLSKASLTASPDVKADSVLHVTETLELDGDILDCSESFSTEDYLDGNESALQLRRDPACSSRYFVVHDYGVHGVVVPLVDTLSELASKPDSDVDQDETQRVMLAETVVEFILCSRMKSSAAAPPQGVVVYPLPPTLIVMLDSADFQVISLSRLLKPAVKAAPTTNTAKVEKEPFDAIIRRQLQRTHSQPKLSLPPGTELPLAEVVKLFSRSVQTLREEYIMKQDAVREALEKKSRLLELHLLQQFDELSLIQQSKGELTTVAHQLAEKYEDSLETQKSLTQRVEKVLYEIQRRSPFMTDAEKKMGQELRSLETKLQALTQSMESLKRREQLYGAKVSQQQDRNTTSGHLSEEQKTSVNEALSLQSEDIRGLLRSLQQVKKKLAV</sequence>
<dbReference type="AlphaFoldDB" id="E9FYB9"/>
<dbReference type="eggNOG" id="KOG4460">
    <property type="taxonomic scope" value="Eukaryota"/>
</dbReference>
<protein>
    <recommendedName>
        <fullName evidence="12">Nuclear pore complex protein Nup88</fullName>
    </recommendedName>
</protein>
<dbReference type="OrthoDB" id="341482at2759"/>
<evidence type="ECO:0000256" key="4">
    <source>
        <dbReference type="ARBA" id="ARBA00022927"/>
    </source>
</evidence>
<gene>
    <name evidence="10" type="ORF">DAPPUDRAFT_311923</name>
</gene>